<dbReference type="GO" id="GO:0005576">
    <property type="term" value="C:extracellular region"/>
    <property type="evidence" value="ECO:0007669"/>
    <property type="project" value="UniProtKB-SubCell"/>
</dbReference>
<dbReference type="PANTHER" id="PTHR38340:SF1">
    <property type="entry name" value="S-LAYER PROTEIN"/>
    <property type="match status" value="1"/>
</dbReference>
<dbReference type="EMBL" id="PXYI01000001">
    <property type="protein sequence ID" value="PSJ43304.1"/>
    <property type="molecule type" value="Genomic_DNA"/>
</dbReference>
<dbReference type="InterPro" id="IPR001343">
    <property type="entry name" value="Hemolysn_Ca-bd"/>
</dbReference>
<dbReference type="PROSITE" id="PS00330">
    <property type="entry name" value="HEMOLYSIN_CALCIUM"/>
    <property type="match status" value="2"/>
</dbReference>
<keyword evidence="2" id="KW-0964">Secreted</keyword>
<protein>
    <recommendedName>
        <fullName evidence="5">Peptidase M10 serralysin C-terminal domain-containing protein</fullName>
    </recommendedName>
</protein>
<dbReference type="InterPro" id="IPR018511">
    <property type="entry name" value="Hemolysin-typ_Ca-bd_CS"/>
</dbReference>
<dbReference type="OrthoDB" id="9773411at2"/>
<evidence type="ECO:0000313" key="4">
    <source>
        <dbReference type="Proteomes" id="UP000241167"/>
    </source>
</evidence>
<dbReference type="SUPFAM" id="SSF51120">
    <property type="entry name" value="beta-Roll"/>
    <property type="match status" value="1"/>
</dbReference>
<dbReference type="AlphaFoldDB" id="A0A2P7QZC1"/>
<comment type="caution">
    <text evidence="3">The sequence shown here is derived from an EMBL/GenBank/DDBJ whole genome shotgun (WGS) entry which is preliminary data.</text>
</comment>
<dbReference type="RefSeq" id="WP_106511321.1">
    <property type="nucleotide sequence ID" value="NZ_PXYI01000001.1"/>
</dbReference>
<keyword evidence="4" id="KW-1185">Reference proteome</keyword>
<dbReference type="PRINTS" id="PR00313">
    <property type="entry name" value="CABNDNGRPT"/>
</dbReference>
<dbReference type="Proteomes" id="UP000241167">
    <property type="component" value="Unassembled WGS sequence"/>
</dbReference>
<evidence type="ECO:0000256" key="2">
    <source>
        <dbReference type="ARBA" id="ARBA00022525"/>
    </source>
</evidence>
<accession>A0A2P7QZC1</accession>
<comment type="subcellular location">
    <subcellularLocation>
        <location evidence="1">Secreted</location>
    </subcellularLocation>
</comment>
<reference evidence="3 4" key="1">
    <citation type="submission" date="2018-03" db="EMBL/GenBank/DDBJ databases">
        <title>The draft genome of Sphingosinicella sp. GL-C-18.</title>
        <authorList>
            <person name="Liu L."/>
            <person name="Li L."/>
            <person name="Liang L."/>
            <person name="Zhang X."/>
            <person name="Wang T."/>
        </authorList>
    </citation>
    <scope>NUCLEOTIDE SEQUENCE [LARGE SCALE GENOMIC DNA]</scope>
    <source>
        <strain evidence="3 4">GL-C-18</strain>
    </source>
</reference>
<evidence type="ECO:0008006" key="5">
    <source>
        <dbReference type="Google" id="ProtNLM"/>
    </source>
</evidence>
<gene>
    <name evidence="3" type="ORF">C7I55_02715</name>
</gene>
<name>A0A2P7QZC1_9SPHN</name>
<dbReference type="Gene3D" id="2.150.10.10">
    <property type="entry name" value="Serralysin-like metalloprotease, C-terminal"/>
    <property type="match status" value="2"/>
</dbReference>
<evidence type="ECO:0000313" key="3">
    <source>
        <dbReference type="EMBL" id="PSJ43304.1"/>
    </source>
</evidence>
<proteinExistence type="predicted"/>
<dbReference type="InterPro" id="IPR011049">
    <property type="entry name" value="Serralysin-like_metalloprot_C"/>
</dbReference>
<dbReference type="InterPro" id="IPR050557">
    <property type="entry name" value="RTX_toxin/Mannuronan_C5-epim"/>
</dbReference>
<sequence>MAVIKGNARSNHINGTNRADTIYGYDGDDSVYSSGGADTIHLGRGNDIGAGGEGADRIYGNSGDDTLRGEAGNDRLYGGIGGDRLFGGLGNDLLQDGELVWGGGNDDVFQFTDAWAKGNYVSRIVDFTGDKIDLSLIDANENVAGNQSFRWIGSNAFSGQPGELKYINVVIDGRPAEVQVWGDTDGDRLYDFSIYVEGYVAMTPGDFIL</sequence>
<dbReference type="Pfam" id="PF00353">
    <property type="entry name" value="HemolysinCabind"/>
    <property type="match status" value="2"/>
</dbReference>
<dbReference type="PANTHER" id="PTHR38340">
    <property type="entry name" value="S-LAYER PROTEIN"/>
    <property type="match status" value="1"/>
</dbReference>
<evidence type="ECO:0000256" key="1">
    <source>
        <dbReference type="ARBA" id="ARBA00004613"/>
    </source>
</evidence>
<dbReference type="GO" id="GO:0005509">
    <property type="term" value="F:calcium ion binding"/>
    <property type="evidence" value="ECO:0007669"/>
    <property type="project" value="InterPro"/>
</dbReference>
<organism evidence="3 4">
    <name type="scientific">Allosphingosinicella deserti</name>
    <dbReference type="NCBI Taxonomy" id="2116704"/>
    <lineage>
        <taxon>Bacteria</taxon>
        <taxon>Pseudomonadati</taxon>
        <taxon>Pseudomonadota</taxon>
        <taxon>Alphaproteobacteria</taxon>
        <taxon>Sphingomonadales</taxon>
        <taxon>Sphingomonadaceae</taxon>
        <taxon>Allosphingosinicella</taxon>
    </lineage>
</organism>